<gene>
    <name evidence="1" type="ORF">MUDAN_MDHGFNIF_02657</name>
</gene>
<dbReference type="AlphaFoldDB" id="A0A660DXH0"/>
<reference evidence="1 2" key="1">
    <citation type="submission" date="2018-11" db="EMBL/GenBank/DDBJ databases">
        <authorList>
            <person name="Wuyts S."/>
        </authorList>
    </citation>
    <scope>NUCLEOTIDE SEQUENCE [LARGE SCALE GENOMIC DNA]</scope>
    <source>
        <strain evidence="1">Lactobacillus mudanjiangensis AMBF249</strain>
    </source>
</reference>
<name>A0A660DXH0_9LACO</name>
<dbReference type="EMBL" id="UYIG01000057">
    <property type="protein sequence ID" value="VDG27833.1"/>
    <property type="molecule type" value="Genomic_DNA"/>
</dbReference>
<keyword evidence="2" id="KW-1185">Reference proteome</keyword>
<protein>
    <submittedName>
        <fullName evidence="1">Uncharacterized protein</fullName>
    </submittedName>
</protein>
<dbReference type="Proteomes" id="UP000289996">
    <property type="component" value="Unassembled WGS sequence"/>
</dbReference>
<proteinExistence type="predicted"/>
<accession>A0A660DXH0</accession>
<sequence>MKIAIENESRSISVESNNDLTFEEAIKIHELVTGTKYLEPVLQKSEHAVTVINNGADKDVDKKKEDESDLQDTPENVEHLKTSIAEKWPLNHYGVPVRGDFVDGAIHCPVCNYSGIERVKFGYSFWRCPSCETKLFMGWATGVKGEVDESGCYYVLGQEYKPKWAENNETDEELPKPNAYSTLKEIKAYLDAHNVDYSQARLKADFVRLLEDN</sequence>
<organism evidence="1 2">
    <name type="scientific">Lactiplantibacillus mudanjiangensis</name>
    <dbReference type="NCBI Taxonomy" id="1296538"/>
    <lineage>
        <taxon>Bacteria</taxon>
        <taxon>Bacillati</taxon>
        <taxon>Bacillota</taxon>
        <taxon>Bacilli</taxon>
        <taxon>Lactobacillales</taxon>
        <taxon>Lactobacillaceae</taxon>
        <taxon>Lactiplantibacillus</taxon>
    </lineage>
</organism>
<dbReference type="OrthoDB" id="2329680at2"/>
<evidence type="ECO:0000313" key="2">
    <source>
        <dbReference type="Proteomes" id="UP000289996"/>
    </source>
</evidence>
<evidence type="ECO:0000313" key="1">
    <source>
        <dbReference type="EMBL" id="VDG27833.1"/>
    </source>
</evidence>
<dbReference type="RefSeq" id="WP_130851544.1">
    <property type="nucleotide sequence ID" value="NZ_UYIG01000057.1"/>
</dbReference>